<dbReference type="InterPro" id="IPR012944">
    <property type="entry name" value="SusD_RagB_dom"/>
</dbReference>
<evidence type="ECO:0000256" key="5">
    <source>
        <dbReference type="ARBA" id="ARBA00023237"/>
    </source>
</evidence>
<evidence type="ECO:0000313" key="8">
    <source>
        <dbReference type="EMBL" id="SDJ89936.1"/>
    </source>
</evidence>
<comment type="subcellular location">
    <subcellularLocation>
        <location evidence="1">Cell outer membrane</location>
    </subcellularLocation>
</comment>
<feature type="domain" description="RagB/SusD" evidence="6">
    <location>
        <begin position="356"/>
        <end position="470"/>
    </location>
</feature>
<evidence type="ECO:0000256" key="1">
    <source>
        <dbReference type="ARBA" id="ARBA00004442"/>
    </source>
</evidence>
<reference evidence="8 9" key="1">
    <citation type="submission" date="2016-10" db="EMBL/GenBank/DDBJ databases">
        <authorList>
            <person name="de Groot N.N."/>
        </authorList>
    </citation>
    <scope>NUCLEOTIDE SEQUENCE [LARGE SCALE GENOMIC DNA]</scope>
    <source>
        <strain evidence="8 9">DSM 25186</strain>
    </source>
</reference>
<comment type="similarity">
    <text evidence="2">Belongs to the SusD family.</text>
</comment>
<evidence type="ECO:0000313" key="9">
    <source>
        <dbReference type="Proteomes" id="UP000198510"/>
    </source>
</evidence>
<organism evidence="8 9">
    <name type="scientific">Catalinimonas alkaloidigena</name>
    <dbReference type="NCBI Taxonomy" id="1075417"/>
    <lineage>
        <taxon>Bacteria</taxon>
        <taxon>Pseudomonadati</taxon>
        <taxon>Bacteroidota</taxon>
        <taxon>Cytophagia</taxon>
        <taxon>Cytophagales</taxon>
        <taxon>Catalimonadaceae</taxon>
        <taxon>Catalinimonas</taxon>
    </lineage>
</organism>
<dbReference type="EMBL" id="FNFO01000001">
    <property type="protein sequence ID" value="SDJ89936.1"/>
    <property type="molecule type" value="Genomic_DNA"/>
</dbReference>
<evidence type="ECO:0000256" key="4">
    <source>
        <dbReference type="ARBA" id="ARBA00023136"/>
    </source>
</evidence>
<evidence type="ECO:0000256" key="3">
    <source>
        <dbReference type="ARBA" id="ARBA00022729"/>
    </source>
</evidence>
<accession>A0A1G8XHM2</accession>
<evidence type="ECO:0000256" key="2">
    <source>
        <dbReference type="ARBA" id="ARBA00006275"/>
    </source>
</evidence>
<dbReference type="RefSeq" id="WP_089678329.1">
    <property type="nucleotide sequence ID" value="NZ_FNFO01000001.1"/>
</dbReference>
<keyword evidence="4" id="KW-0472">Membrane</keyword>
<dbReference type="GO" id="GO:0009279">
    <property type="term" value="C:cell outer membrane"/>
    <property type="evidence" value="ECO:0007669"/>
    <property type="project" value="UniProtKB-SubCell"/>
</dbReference>
<keyword evidence="3" id="KW-0732">Signal</keyword>
<dbReference type="SUPFAM" id="SSF48452">
    <property type="entry name" value="TPR-like"/>
    <property type="match status" value="1"/>
</dbReference>
<sequence length="492" mass="54896">MNTKSLCIGLLLSVATLGGCSLQEEPYGFASTDNFYQSEQDAQAAIVYAYSILPEIEYYSRVFFIVTELPTENLTIKPDAGASNFELDELRTRADNPEVTTAWRYAYIGINRANAVIANVPDIDNMDEALRNQIVGEAYFLRALHYFNLVRLFGEAPMRTEPVTSIEQVNAPKSSLQELYDLIVADLQQASQLMDQVRRDGRANQVGAWALLSKVYLHMASSKSSGSPGYDFVPDADAAYAEAKNYAGKVLNDQSQYGLDDQLRDIFDIDQKGGPEHIFSVATDRTGQSEGNYSKLPLMFIPYIDGAVMTLDDGVQIKSGWNHFLTEPGLYNSYADHDKRKTELIVSTVTVNGEERTLGINDYSRPFTRKFIDPYQVGDQTSVNTPVLRYSDLVLVYAEASGPTTEGYDAINQVRARAGLDPLAPGMDAATFRAAVVQERAWELAFEGNRLFDLRRTHQMESVLEGQFGKQIQNAPYFFDIPQNESDLNPEL</sequence>
<dbReference type="Pfam" id="PF14322">
    <property type="entry name" value="SusD-like_3"/>
    <property type="match status" value="1"/>
</dbReference>
<dbReference type="PROSITE" id="PS51257">
    <property type="entry name" value="PROKAR_LIPOPROTEIN"/>
    <property type="match status" value="1"/>
</dbReference>
<proteinExistence type="inferred from homology"/>
<evidence type="ECO:0000259" key="6">
    <source>
        <dbReference type="Pfam" id="PF07980"/>
    </source>
</evidence>
<keyword evidence="5" id="KW-0998">Cell outer membrane</keyword>
<dbReference type="InterPro" id="IPR033985">
    <property type="entry name" value="SusD-like_N"/>
</dbReference>
<dbReference type="OrthoDB" id="9792139at2"/>
<dbReference type="Gene3D" id="1.25.40.390">
    <property type="match status" value="1"/>
</dbReference>
<dbReference type="Pfam" id="PF07980">
    <property type="entry name" value="SusD_RagB"/>
    <property type="match status" value="1"/>
</dbReference>
<feature type="domain" description="SusD-like N-terminal" evidence="7">
    <location>
        <begin position="93"/>
        <end position="217"/>
    </location>
</feature>
<dbReference type="Proteomes" id="UP000198510">
    <property type="component" value="Unassembled WGS sequence"/>
</dbReference>
<gene>
    <name evidence="8" type="ORF">SAMN05421823_101367</name>
</gene>
<protein>
    <submittedName>
        <fullName evidence="8">Starch-binding associating with outer membrane</fullName>
    </submittedName>
</protein>
<keyword evidence="9" id="KW-1185">Reference proteome</keyword>
<dbReference type="InterPro" id="IPR011990">
    <property type="entry name" value="TPR-like_helical_dom_sf"/>
</dbReference>
<dbReference type="CDD" id="cd08977">
    <property type="entry name" value="SusD"/>
    <property type="match status" value="1"/>
</dbReference>
<name>A0A1G8XHM2_9BACT</name>
<evidence type="ECO:0000259" key="7">
    <source>
        <dbReference type="Pfam" id="PF14322"/>
    </source>
</evidence>
<dbReference type="STRING" id="1075417.SAMN05421823_101367"/>
<dbReference type="AlphaFoldDB" id="A0A1G8XHM2"/>